<reference evidence="2" key="1">
    <citation type="journal article" date="2021" name="PeerJ">
        <title>Extensive microbial diversity within the chicken gut microbiome revealed by metagenomics and culture.</title>
        <authorList>
            <person name="Gilroy R."/>
            <person name="Ravi A."/>
            <person name="Getino M."/>
            <person name="Pursley I."/>
            <person name="Horton D.L."/>
            <person name="Alikhan N.F."/>
            <person name="Baker D."/>
            <person name="Gharbi K."/>
            <person name="Hall N."/>
            <person name="Watson M."/>
            <person name="Adriaenssens E.M."/>
            <person name="Foster-Nyarko E."/>
            <person name="Jarju S."/>
            <person name="Secka A."/>
            <person name="Antonio M."/>
            <person name="Oren A."/>
            <person name="Chaudhuri R.R."/>
            <person name="La Ragione R."/>
            <person name="Hildebrand F."/>
            <person name="Pallen M.J."/>
        </authorList>
    </citation>
    <scope>NUCLEOTIDE SEQUENCE</scope>
    <source>
        <strain evidence="2">CHK169-2315</strain>
    </source>
</reference>
<dbReference type="EMBL" id="DXHX01000175">
    <property type="protein sequence ID" value="HIV75879.1"/>
    <property type="molecule type" value="Genomic_DNA"/>
</dbReference>
<feature type="transmembrane region" description="Helical" evidence="1">
    <location>
        <begin position="176"/>
        <end position="198"/>
    </location>
</feature>
<proteinExistence type="predicted"/>
<feature type="transmembrane region" description="Helical" evidence="1">
    <location>
        <begin position="78"/>
        <end position="101"/>
    </location>
</feature>
<dbReference type="Proteomes" id="UP000823937">
    <property type="component" value="Unassembled WGS sequence"/>
</dbReference>
<keyword evidence="1" id="KW-0472">Membrane</keyword>
<accession>A0A9D1TKV9</accession>
<evidence type="ECO:0000313" key="2">
    <source>
        <dbReference type="EMBL" id="HIV75879.1"/>
    </source>
</evidence>
<evidence type="ECO:0000256" key="1">
    <source>
        <dbReference type="SAM" id="Phobius"/>
    </source>
</evidence>
<dbReference type="AlphaFoldDB" id="A0A9D1TKV9"/>
<name>A0A9D1TKV9_9BACI</name>
<keyword evidence="1" id="KW-1133">Transmembrane helix</keyword>
<keyword evidence="1" id="KW-0812">Transmembrane</keyword>
<evidence type="ECO:0008006" key="4">
    <source>
        <dbReference type="Google" id="ProtNLM"/>
    </source>
</evidence>
<sequence length="204" mass="23908">MNEEAQRYINELQTELSDQKDYQAIVADYEAHIYEMLQHEHIPPNEVYETLVEQLGSPTAVAKIWRQETGITPRKTQWLFVLLNIAIFVGGTVLLICLHLFGWKWLIHVWDTVANIPIFIFGLYAIFWSLLGYEMGKEFGHRGKRLLQRTFVIAIIPNMLFMYIILSHLLQIKTLMTFMLICTLTSMLYPVTFIGYYWGRKVSV</sequence>
<feature type="transmembrane region" description="Helical" evidence="1">
    <location>
        <begin position="151"/>
        <end position="170"/>
    </location>
</feature>
<gene>
    <name evidence="2" type="ORF">H9895_12450</name>
</gene>
<reference evidence="2" key="2">
    <citation type="submission" date="2021-04" db="EMBL/GenBank/DDBJ databases">
        <authorList>
            <person name="Gilroy R."/>
        </authorList>
    </citation>
    <scope>NUCLEOTIDE SEQUENCE</scope>
    <source>
        <strain evidence="2">CHK169-2315</strain>
    </source>
</reference>
<dbReference type="Pfam" id="PF22564">
    <property type="entry name" value="HAAS"/>
    <property type="match status" value="1"/>
</dbReference>
<organism evidence="2 3">
    <name type="scientific">Candidatus Pseudogracilibacillus intestinigallinarum</name>
    <dbReference type="NCBI Taxonomy" id="2838742"/>
    <lineage>
        <taxon>Bacteria</taxon>
        <taxon>Bacillati</taxon>
        <taxon>Bacillota</taxon>
        <taxon>Bacilli</taxon>
        <taxon>Bacillales</taxon>
        <taxon>Bacillaceae</taxon>
        <taxon>Pseudogracilibacillus</taxon>
    </lineage>
</organism>
<protein>
    <recommendedName>
        <fullName evidence="4">DUF1700 domain-containing protein</fullName>
    </recommendedName>
</protein>
<feature type="transmembrane region" description="Helical" evidence="1">
    <location>
        <begin position="113"/>
        <end position="131"/>
    </location>
</feature>
<comment type="caution">
    <text evidence="2">The sequence shown here is derived from an EMBL/GenBank/DDBJ whole genome shotgun (WGS) entry which is preliminary data.</text>
</comment>
<evidence type="ECO:0000313" key="3">
    <source>
        <dbReference type="Proteomes" id="UP000823937"/>
    </source>
</evidence>